<dbReference type="EnsemblBacteria" id="ABD40985">
    <property type="protein sequence ID" value="ABD40985"/>
    <property type="gene ID" value="Mhun_1240"/>
</dbReference>
<reference evidence="2" key="1">
    <citation type="journal article" date="2016" name="Stand. Genomic Sci.">
        <title>Complete genome sequence of Methanospirillum hungatei type strain JF1.</title>
        <authorList>
            <person name="Gunsalus R.P."/>
            <person name="Cook L.E."/>
            <person name="Crable B."/>
            <person name="Rohlin L."/>
            <person name="McDonald E."/>
            <person name="Mouttaki H."/>
            <person name="Sieber J.R."/>
            <person name="Poweleit N."/>
            <person name="Zhou H."/>
            <person name="Lapidus A.L."/>
            <person name="Daligault H.E."/>
            <person name="Land M."/>
            <person name="Gilna P."/>
            <person name="Ivanova N."/>
            <person name="Kyrpides N."/>
            <person name="Culley D.E."/>
            <person name="McInerney M.J."/>
        </authorList>
    </citation>
    <scope>NUCLEOTIDE SEQUENCE [LARGE SCALE GENOMIC DNA]</scope>
    <source>
        <strain evidence="2">ATCC 27890 / DSM 864 / NBRC 100397 / JF-1</strain>
    </source>
</reference>
<evidence type="ECO:0000313" key="1">
    <source>
        <dbReference type="EMBL" id="ABD40985.1"/>
    </source>
</evidence>
<evidence type="ECO:0000313" key="2">
    <source>
        <dbReference type="Proteomes" id="UP000001941"/>
    </source>
</evidence>
<organism evidence="1 2">
    <name type="scientific">Methanospirillum hungatei JF-1 (strain ATCC 27890 / DSM 864 / NBRC 100397 / JF-1)</name>
    <dbReference type="NCBI Taxonomy" id="323259"/>
    <lineage>
        <taxon>Archaea</taxon>
        <taxon>Methanobacteriati</taxon>
        <taxon>Methanobacteriota</taxon>
        <taxon>Stenosarchaea group</taxon>
        <taxon>Methanomicrobia</taxon>
        <taxon>Methanomicrobiales</taxon>
        <taxon>Methanospirillaceae</taxon>
        <taxon>Methanospirillum</taxon>
    </lineage>
</organism>
<dbReference type="HOGENOM" id="CLU_1173382_0_0_2"/>
<accession>Q2FLX6</accession>
<keyword evidence="2" id="KW-1185">Reference proteome</keyword>
<gene>
    <name evidence="1" type="ordered locus">Mhun_1240</name>
</gene>
<protein>
    <submittedName>
        <fullName evidence="1">Uncharacterized protein</fullName>
    </submittedName>
</protein>
<dbReference type="EMBL" id="CP000254">
    <property type="protein sequence ID" value="ABD40985.1"/>
    <property type="molecule type" value="Genomic_DNA"/>
</dbReference>
<proteinExistence type="predicted"/>
<sequence length="236" mass="26501">METELILIEFRFTEKHNGMLSHETGDKSMFLKQFIIIAMVIIGMTGFACAEANISVDPIGSLAAGEKFNISGTTTIDKVKKIGIEIFPKEFWDNLVAYAKEDNAGKVRFKELASSGDSANQTGINMVRFNPDGTQAYQTVDIPDDYALVIVPVKKDPSGKVTFNVEINEKVKKVPFQKGKYHMNVYDASMEIERPGTVMPNGWDVIKKKAYPSTTLSNIWDPKNEKELEYVEFTIR</sequence>
<dbReference type="STRING" id="323259.Mhun_1240"/>
<dbReference type="KEGG" id="mhu:Mhun_1240"/>
<dbReference type="eggNOG" id="arCOG03906">
    <property type="taxonomic scope" value="Archaea"/>
</dbReference>
<name>Q2FLX6_METHJ</name>
<dbReference type="InParanoid" id="Q2FLX6"/>
<dbReference type="AlphaFoldDB" id="Q2FLX6"/>
<dbReference type="Proteomes" id="UP000001941">
    <property type="component" value="Chromosome"/>
</dbReference>